<proteinExistence type="predicted"/>
<evidence type="ECO:0000313" key="2">
    <source>
        <dbReference type="Proteomes" id="UP000196331"/>
    </source>
</evidence>
<evidence type="ECO:0000313" key="1">
    <source>
        <dbReference type="EMBL" id="SJN14257.1"/>
    </source>
</evidence>
<sequence length="54" mass="5988">MINIFSAVGLFAFGAFVGWVGAHYQVADECKQLGGFFVGSETFKCHKVEQRETE</sequence>
<name>A0A1R4I321_9GAMM</name>
<dbReference type="Proteomes" id="UP000196331">
    <property type="component" value="Unassembled WGS sequence"/>
</dbReference>
<dbReference type="AlphaFoldDB" id="A0A1R4I321"/>
<reference evidence="1 2" key="1">
    <citation type="submission" date="2017-02" db="EMBL/GenBank/DDBJ databases">
        <authorList>
            <person name="Dridi B."/>
        </authorList>
    </citation>
    <scope>NUCLEOTIDE SEQUENCE [LARGE SCALE GENOMIC DNA]</scope>
    <source>
        <strain evidence="1 2">JB380</strain>
    </source>
</reference>
<organism evidence="1 2">
    <name type="scientific">Halomonas citrativorans</name>
    <dbReference type="NCBI Taxonomy" id="2742612"/>
    <lineage>
        <taxon>Bacteria</taxon>
        <taxon>Pseudomonadati</taxon>
        <taxon>Pseudomonadota</taxon>
        <taxon>Gammaproteobacteria</taxon>
        <taxon>Oceanospirillales</taxon>
        <taxon>Halomonadaceae</taxon>
        <taxon>Halomonas</taxon>
    </lineage>
</organism>
<dbReference type="EMBL" id="FUKM01000055">
    <property type="protein sequence ID" value="SJN14257.1"/>
    <property type="molecule type" value="Genomic_DNA"/>
</dbReference>
<comment type="caution">
    <text evidence="1">The sequence shown here is derived from an EMBL/GenBank/DDBJ whole genome shotgun (WGS) entry which is preliminary data.</text>
</comment>
<accession>A0A1R4I321</accession>
<protein>
    <submittedName>
        <fullName evidence="1">Uncharacterized protein</fullName>
    </submittedName>
</protein>
<gene>
    <name evidence="1" type="ORF">CZ787_14240</name>
</gene>